<dbReference type="EMBL" id="JACHXG010000018">
    <property type="protein sequence ID" value="MBB3092240.1"/>
    <property type="molecule type" value="Genomic_DNA"/>
</dbReference>
<dbReference type="Proteomes" id="UP000577707">
    <property type="component" value="Unassembled WGS sequence"/>
</dbReference>
<dbReference type="AlphaFoldDB" id="A0A7W5AA57"/>
<dbReference type="RefSeq" id="WP_183551968.1">
    <property type="nucleotide sequence ID" value="NZ_BMQT01000018.1"/>
</dbReference>
<accession>A0A7W5AA57</accession>
<dbReference type="InterPro" id="IPR001608">
    <property type="entry name" value="Ala_racemase_N"/>
</dbReference>
<dbReference type="InterPro" id="IPR051466">
    <property type="entry name" value="D-amino_acid_metab_enzyme"/>
</dbReference>
<feature type="domain" description="Alanine racemase N-terminal" evidence="1">
    <location>
        <begin position="33"/>
        <end position="275"/>
    </location>
</feature>
<dbReference type="Gene3D" id="3.20.20.10">
    <property type="entry name" value="Alanine racemase"/>
    <property type="match status" value="1"/>
</dbReference>
<evidence type="ECO:0000259" key="1">
    <source>
        <dbReference type="Pfam" id="PF01168"/>
    </source>
</evidence>
<gene>
    <name evidence="2" type="ORF">FHS12_005217</name>
</gene>
<dbReference type="PANTHER" id="PTHR28004:SF2">
    <property type="entry name" value="D-SERINE DEHYDRATASE"/>
    <property type="match status" value="1"/>
</dbReference>
<dbReference type="InterPro" id="IPR029066">
    <property type="entry name" value="PLP-binding_barrel"/>
</dbReference>
<proteinExistence type="predicted"/>
<dbReference type="PANTHER" id="PTHR28004">
    <property type="entry name" value="ZGC:162816-RELATED"/>
    <property type="match status" value="1"/>
</dbReference>
<dbReference type="SUPFAM" id="SSF51419">
    <property type="entry name" value="PLP-binding barrel"/>
    <property type="match status" value="1"/>
</dbReference>
<evidence type="ECO:0000313" key="3">
    <source>
        <dbReference type="Proteomes" id="UP000577707"/>
    </source>
</evidence>
<keyword evidence="3" id="KW-1185">Reference proteome</keyword>
<sequence>MTTLTQTGGPARTPWIDLLAATEHLDPPFAVLDVAAVRTNAHQLVRRAAGKPIRVASKSIRVRSVLRDALQVPGMAGILAFTLPEALWLAEEHEDVVVGYPTAHREALQRLAKDEALASRVTLMVDSPDHLDLTAAIIGPDGPPIRICLELDVSLRLAGGRVHLGARRSPVHAPEEAAALARKVAAHPRFELVGLMGYEGQIAGVGDNQPGLRRFAVREMQRRSAAELAERRAAAVAAVLRVAPLEFVNGGGTGSLELTAAEPAVTEVAAGSGLFAPRLFDFYTRFRPQPAAYFVLSVVRRPSPQHATVLGGGWIASGAAGKDRLPTPVWPPDLTLVDQEGAGEVQTPLVGPRVDDLRLGDHVWFRHTKAGELCEHVDDIVLVEGDRVVDVVPTYRGEGKTFL</sequence>
<name>A0A7W5AA57_9ACTN</name>
<dbReference type="GO" id="GO:0036088">
    <property type="term" value="P:D-serine catabolic process"/>
    <property type="evidence" value="ECO:0007669"/>
    <property type="project" value="TreeGrafter"/>
</dbReference>
<reference evidence="2 3" key="1">
    <citation type="submission" date="2020-08" db="EMBL/GenBank/DDBJ databases">
        <title>Genomic Encyclopedia of Type Strains, Phase III (KMG-III): the genomes of soil and plant-associated and newly described type strains.</title>
        <authorList>
            <person name="Whitman W."/>
        </authorList>
    </citation>
    <scope>NUCLEOTIDE SEQUENCE [LARGE SCALE GENOMIC DNA]</scope>
    <source>
        <strain evidence="2 3">CECT 3302</strain>
    </source>
</reference>
<comment type="caution">
    <text evidence="2">The sequence shown here is derived from an EMBL/GenBank/DDBJ whole genome shotgun (WGS) entry which is preliminary data.</text>
</comment>
<organism evidence="2 3">
    <name type="scientific">Nocardioides albus</name>
    <dbReference type="NCBI Taxonomy" id="1841"/>
    <lineage>
        <taxon>Bacteria</taxon>
        <taxon>Bacillati</taxon>
        <taxon>Actinomycetota</taxon>
        <taxon>Actinomycetes</taxon>
        <taxon>Propionibacteriales</taxon>
        <taxon>Nocardioidaceae</taxon>
        <taxon>Nocardioides</taxon>
    </lineage>
</organism>
<evidence type="ECO:0000313" key="2">
    <source>
        <dbReference type="EMBL" id="MBB3092240.1"/>
    </source>
</evidence>
<dbReference type="Pfam" id="PF01168">
    <property type="entry name" value="Ala_racemase_N"/>
    <property type="match status" value="1"/>
</dbReference>
<protein>
    <submittedName>
        <fullName evidence="2">D-serine deaminase-like pyridoxal phosphate-dependent protein</fullName>
    </submittedName>
</protein>
<dbReference type="GO" id="GO:0008721">
    <property type="term" value="F:D-serine ammonia-lyase activity"/>
    <property type="evidence" value="ECO:0007669"/>
    <property type="project" value="TreeGrafter"/>
</dbReference>